<feature type="chain" id="PRO_5019514675" evidence="2">
    <location>
        <begin position="26"/>
        <end position="403"/>
    </location>
</feature>
<dbReference type="KEGG" id="xbc:ELE36_19055"/>
<dbReference type="AlphaFoldDB" id="A0A411HP63"/>
<dbReference type="EMBL" id="CP035704">
    <property type="protein sequence ID" value="QBB72298.1"/>
    <property type="molecule type" value="Genomic_DNA"/>
</dbReference>
<sequence length="403" mass="42984">MFIPSATLRGVAAFALLALSGAAVASSVTPSAAFSAAQVSAQAEAVATNHALVQRLLANPERTLGGVSTQGIAPGTRQNNSTDEVSASSYRAYPPSCLSNPLPTTTSGPVYSAQVPLAAYNGTQYIIETATISVWRVACPSLTGQAASATLMRIQRAAELTTQYPLFPDIRMAQTSSGVGFDDLTYRDYIRLAREPNTILEGEPTNISVFNSTTYVLEYYPDASYNVQNFNNSFSLRFDNLFGQSTSKTFINNIPAYAPTAATYPAAFQPMPVSGFQSGNYVTTLNNENMLIQIYQSPVVADSATKRYLLFTWVAYAADGTALNLEGNTVFNIGAQSVTSPVVLVGNNGVQSGIWGNVTFSFSDCNTAQFTYTNTSGLPGPSGSGTRTWNRLFSLYLNGLVCQ</sequence>
<feature type="region of interest" description="Disordered" evidence="1">
    <location>
        <begin position="67"/>
        <end position="86"/>
    </location>
</feature>
<keyword evidence="2" id="KW-0732">Signal</keyword>
<proteinExistence type="predicted"/>
<accession>A0A411HP63</accession>
<evidence type="ECO:0000313" key="3">
    <source>
        <dbReference type="EMBL" id="QBB72298.1"/>
    </source>
</evidence>
<evidence type="ECO:0000256" key="2">
    <source>
        <dbReference type="SAM" id="SignalP"/>
    </source>
</evidence>
<evidence type="ECO:0000256" key="1">
    <source>
        <dbReference type="SAM" id="MobiDB-lite"/>
    </source>
</evidence>
<keyword evidence="4" id="KW-1185">Reference proteome</keyword>
<organism evidence="3 4">
    <name type="scientific">Pseudolysobacter antarcticus</name>
    <dbReference type="NCBI Taxonomy" id="2511995"/>
    <lineage>
        <taxon>Bacteria</taxon>
        <taxon>Pseudomonadati</taxon>
        <taxon>Pseudomonadota</taxon>
        <taxon>Gammaproteobacteria</taxon>
        <taxon>Lysobacterales</taxon>
        <taxon>Rhodanobacteraceae</taxon>
        <taxon>Pseudolysobacter</taxon>
    </lineage>
</organism>
<dbReference type="RefSeq" id="WP_129836135.1">
    <property type="nucleotide sequence ID" value="NZ_CP035704.1"/>
</dbReference>
<reference evidence="3 4" key="1">
    <citation type="submission" date="2019-01" db="EMBL/GenBank/DDBJ databases">
        <title>Pseudolysobacter antarctica gen. nov., sp. nov., isolated from Fildes Peninsula, Antarctica.</title>
        <authorList>
            <person name="Wei Z."/>
            <person name="Peng F."/>
        </authorList>
    </citation>
    <scope>NUCLEOTIDE SEQUENCE [LARGE SCALE GENOMIC DNA]</scope>
    <source>
        <strain evidence="3 4">AQ6-296</strain>
    </source>
</reference>
<feature type="signal peptide" evidence="2">
    <location>
        <begin position="1"/>
        <end position="25"/>
    </location>
</feature>
<name>A0A411HP63_9GAMM</name>
<dbReference type="Proteomes" id="UP000291562">
    <property type="component" value="Chromosome"/>
</dbReference>
<evidence type="ECO:0000313" key="4">
    <source>
        <dbReference type="Proteomes" id="UP000291562"/>
    </source>
</evidence>
<dbReference type="OrthoDB" id="5947788at2"/>
<gene>
    <name evidence="3" type="ORF">ELE36_19055</name>
</gene>
<protein>
    <submittedName>
        <fullName evidence="3">Uncharacterized protein</fullName>
    </submittedName>
</protein>